<evidence type="ECO:0000313" key="2">
    <source>
        <dbReference type="Proteomes" id="UP000289664"/>
    </source>
</evidence>
<organism evidence="1 2">
    <name type="scientific">Clostridium scindens (strain ATCC 35704 / DSM 5676 / VPI 13733 / 19)</name>
    <dbReference type="NCBI Taxonomy" id="411468"/>
    <lineage>
        <taxon>Bacteria</taxon>
        <taxon>Bacillati</taxon>
        <taxon>Bacillota</taxon>
        <taxon>Clostridia</taxon>
        <taxon>Lachnospirales</taxon>
        <taxon>Lachnospiraceae</taxon>
    </lineage>
</organism>
<accession>B0NH41</accession>
<keyword evidence="2" id="KW-1185">Reference proteome</keyword>
<dbReference type="EMBL" id="CP036170">
    <property type="protein sequence ID" value="QBF74431.1"/>
    <property type="molecule type" value="Genomic_DNA"/>
</dbReference>
<dbReference type="Proteomes" id="UP000289664">
    <property type="component" value="Chromosome"/>
</dbReference>
<gene>
    <name evidence="1" type="ORF">HDCHBGLK_01833</name>
</gene>
<protein>
    <submittedName>
        <fullName evidence="1">Uncharacterized protein</fullName>
    </submittedName>
</protein>
<proteinExistence type="predicted"/>
<sequence>MCVGMVLCYTFHRQDKTILHNREVWKLEKGMVLWQEKTIEEEI</sequence>
<dbReference type="HOGENOM" id="CLU_3235084_0_0_9"/>
<dbReference type="AlphaFoldDB" id="B0NH41"/>
<dbReference type="STRING" id="411468.CLOSCI_02796"/>
<evidence type="ECO:0000313" key="1">
    <source>
        <dbReference type="EMBL" id="QBF74431.1"/>
    </source>
</evidence>
<reference evidence="1 2" key="1">
    <citation type="journal article" date="2019" name="Appl. Environ. Microbiol.">
        <title>Clostridium scindens ATCC 35704: integration of nutritional requirements, the complete genome sequence, and global transcriptional responses to bile acids.</title>
        <authorList>
            <person name="Devendran S."/>
            <person name="Shrestha R."/>
            <person name="Alves J.M.P."/>
            <person name="Wolf P.G."/>
            <person name="Ly L."/>
            <person name="Hernandez A.G."/>
            <person name="Mendez-Garcia C."/>
            <person name="Inboden A."/>
            <person name="Wiley J."/>
            <person name="Paul O."/>
            <person name="Allen A."/>
            <person name="Springer E."/>
            <person name="Wright C.L."/>
            <person name="Fields C.J."/>
            <person name="Daniel S.L."/>
            <person name="Ridlon J.M."/>
        </authorList>
    </citation>
    <scope>NUCLEOTIDE SEQUENCE [LARGE SCALE GENOMIC DNA]</scope>
    <source>
        <strain evidence="1 2">ATCC 35704</strain>
    </source>
</reference>
<dbReference type="KEGG" id="csci:HDCHBGLK_01833"/>
<name>B0NH41_CLOS5</name>